<dbReference type="PROSITE" id="PS50994">
    <property type="entry name" value="INTEGRASE"/>
    <property type="match status" value="1"/>
</dbReference>
<dbReference type="InterPro" id="IPR048020">
    <property type="entry name" value="Transpos_IS3"/>
</dbReference>
<name>A0ABP8ZLK4_9ACTN</name>
<dbReference type="Pfam" id="PF00665">
    <property type="entry name" value="rve"/>
    <property type="match status" value="1"/>
</dbReference>
<dbReference type="PANTHER" id="PTHR46889:SF5">
    <property type="entry name" value="INTEGRASE PROTEIN"/>
    <property type="match status" value="1"/>
</dbReference>
<accession>A0ABP8ZLK4</accession>
<dbReference type="Gene3D" id="3.30.420.10">
    <property type="entry name" value="Ribonuclease H-like superfamily/Ribonuclease H"/>
    <property type="match status" value="1"/>
</dbReference>
<dbReference type="InterPro" id="IPR012337">
    <property type="entry name" value="RNaseH-like_sf"/>
</dbReference>
<sequence>MWNRADLHCADRARLQDRPADLVERDFTAQAPNQLWVADITYVRTTAGWVYVAFILDVYSRMIVGWQSSTRMFADLALDALAMAIWQRRRHGQDLAGLIHHSDRGVQYRAIRYTEELNRALAVTSVGSRGDSYDNAMAEALNSLYKHELIYRQTWTDAAAVEYATAEWVAWYNHQRLHGALSHVPPAEYEAAYWTVANTGEPIPQPALQNN</sequence>
<comment type="caution">
    <text evidence="2">The sequence shown here is derived from an EMBL/GenBank/DDBJ whole genome shotgun (WGS) entry which is preliminary data.</text>
</comment>
<reference evidence="3" key="1">
    <citation type="journal article" date="2019" name="Int. J. Syst. Evol. Microbiol.">
        <title>The Global Catalogue of Microorganisms (GCM) 10K type strain sequencing project: providing services to taxonomists for standard genome sequencing and annotation.</title>
        <authorList>
            <consortium name="The Broad Institute Genomics Platform"/>
            <consortium name="The Broad Institute Genome Sequencing Center for Infectious Disease"/>
            <person name="Wu L."/>
            <person name="Ma J."/>
        </authorList>
    </citation>
    <scope>NUCLEOTIDE SEQUENCE [LARGE SCALE GENOMIC DNA]</scope>
    <source>
        <strain evidence="3">JCM 18077</strain>
    </source>
</reference>
<dbReference type="NCBIfam" id="NF033516">
    <property type="entry name" value="transpos_IS3"/>
    <property type="match status" value="1"/>
</dbReference>
<feature type="domain" description="Integrase catalytic" evidence="1">
    <location>
        <begin position="28"/>
        <end position="193"/>
    </location>
</feature>
<dbReference type="InterPro" id="IPR050900">
    <property type="entry name" value="Transposase_IS3/IS150/IS904"/>
</dbReference>
<organism evidence="2 3">
    <name type="scientific">Gordonia alkaliphila</name>
    <dbReference type="NCBI Taxonomy" id="1053547"/>
    <lineage>
        <taxon>Bacteria</taxon>
        <taxon>Bacillati</taxon>
        <taxon>Actinomycetota</taxon>
        <taxon>Actinomycetes</taxon>
        <taxon>Mycobacteriales</taxon>
        <taxon>Gordoniaceae</taxon>
        <taxon>Gordonia</taxon>
    </lineage>
</organism>
<gene>
    <name evidence="2" type="ORF">GCM10023217_34740</name>
</gene>
<dbReference type="InterPro" id="IPR001584">
    <property type="entry name" value="Integrase_cat-core"/>
</dbReference>
<dbReference type="SUPFAM" id="SSF53098">
    <property type="entry name" value="Ribonuclease H-like"/>
    <property type="match status" value="1"/>
</dbReference>
<evidence type="ECO:0000313" key="3">
    <source>
        <dbReference type="Proteomes" id="UP001500822"/>
    </source>
</evidence>
<protein>
    <recommendedName>
        <fullName evidence="1">Integrase catalytic domain-containing protein</fullName>
    </recommendedName>
</protein>
<keyword evidence="3" id="KW-1185">Reference proteome</keyword>
<dbReference type="PANTHER" id="PTHR46889">
    <property type="entry name" value="TRANSPOSASE INSF FOR INSERTION SEQUENCE IS3B-RELATED"/>
    <property type="match status" value="1"/>
</dbReference>
<dbReference type="Pfam" id="PF13683">
    <property type="entry name" value="rve_3"/>
    <property type="match status" value="1"/>
</dbReference>
<evidence type="ECO:0000259" key="1">
    <source>
        <dbReference type="PROSITE" id="PS50994"/>
    </source>
</evidence>
<proteinExistence type="predicted"/>
<dbReference type="Proteomes" id="UP001500822">
    <property type="component" value="Unassembled WGS sequence"/>
</dbReference>
<evidence type="ECO:0000313" key="2">
    <source>
        <dbReference type="EMBL" id="GAA4759371.1"/>
    </source>
</evidence>
<dbReference type="InterPro" id="IPR036397">
    <property type="entry name" value="RNaseH_sf"/>
</dbReference>
<dbReference type="EMBL" id="BAABIE010000033">
    <property type="protein sequence ID" value="GAA4759371.1"/>
    <property type="molecule type" value="Genomic_DNA"/>
</dbReference>